<dbReference type="GO" id="GO:0008982">
    <property type="term" value="F:protein-N(PI)-phosphohistidine-sugar phosphotransferase activity"/>
    <property type="evidence" value="ECO:0007669"/>
    <property type="project" value="UniProtKB-UniRule"/>
</dbReference>
<evidence type="ECO:0000256" key="7">
    <source>
        <dbReference type="ARBA" id="ARBA00023136"/>
    </source>
</evidence>
<dbReference type="NCBIfam" id="TIGR00410">
    <property type="entry name" value="lacE"/>
    <property type="match status" value="1"/>
</dbReference>
<feature type="transmembrane region" description="Helical" evidence="9">
    <location>
        <begin position="275"/>
        <end position="294"/>
    </location>
</feature>
<dbReference type="InterPro" id="IPR051088">
    <property type="entry name" value="PTS_Sugar-EIIC/EIIB"/>
</dbReference>
<feature type="transmembrane region" description="Helical" evidence="9">
    <location>
        <begin position="21"/>
        <end position="45"/>
    </location>
</feature>
<keyword evidence="3 8" id="KW-1003">Cell membrane</keyword>
<comment type="subcellular location">
    <subcellularLocation>
        <location evidence="1">Cell membrane</location>
        <topology evidence="1">Multi-pass membrane protein</topology>
    </subcellularLocation>
</comment>
<dbReference type="InterPro" id="IPR003352">
    <property type="entry name" value="PTS_EIIC"/>
</dbReference>
<reference evidence="11" key="1">
    <citation type="submission" date="2023-02" db="EMBL/GenBank/DDBJ databases">
        <title>Streptococcus sp. Genome Sequencing and Assembly.</title>
        <authorList>
            <person name="Shore S.M."/>
            <person name="Nicholson T.L."/>
        </authorList>
    </citation>
    <scope>NUCLEOTIDE SEQUENCE</scope>
    <source>
        <strain evidence="11">29887</strain>
    </source>
</reference>
<proteinExistence type="predicted"/>
<evidence type="ECO:0000259" key="10">
    <source>
        <dbReference type="PROSITE" id="PS51105"/>
    </source>
</evidence>
<keyword evidence="4 8" id="KW-0762">Sugar transport</keyword>
<feature type="transmembrane region" description="Helical" evidence="9">
    <location>
        <begin position="381"/>
        <end position="401"/>
    </location>
</feature>
<feature type="transmembrane region" description="Helical" evidence="9">
    <location>
        <begin position="98"/>
        <end position="115"/>
    </location>
</feature>
<dbReference type="PIRSF" id="PIRSF006351">
    <property type="entry name" value="PTS_EIIC-Cellobiose"/>
    <property type="match status" value="1"/>
</dbReference>
<dbReference type="PANTHER" id="PTHR33989">
    <property type="match status" value="1"/>
</dbReference>
<feature type="domain" description="PTS EIIC type-3" evidence="10">
    <location>
        <begin position="5"/>
        <end position="401"/>
    </location>
</feature>
<keyword evidence="6 9" id="KW-1133">Transmembrane helix</keyword>
<dbReference type="RefSeq" id="WP_029694185.1">
    <property type="nucleotide sequence ID" value="NZ_CP118735.1"/>
</dbReference>
<comment type="function">
    <text evidence="8">The phosphoenolpyruvate-dependent sugar phosphotransferase system (PTS), a major carbohydrate active -transport system, catalyzes the phosphorylation of incoming sugar substrates concomitant with their translocation across the cell membrane.</text>
</comment>
<evidence type="ECO:0000256" key="6">
    <source>
        <dbReference type="ARBA" id="ARBA00022989"/>
    </source>
</evidence>
<feature type="transmembrane region" description="Helical" evidence="9">
    <location>
        <begin position="357"/>
        <end position="375"/>
    </location>
</feature>
<evidence type="ECO:0000256" key="2">
    <source>
        <dbReference type="ARBA" id="ARBA00022448"/>
    </source>
</evidence>
<gene>
    <name evidence="11" type="ORF">PW252_01395</name>
</gene>
<evidence type="ECO:0000313" key="11">
    <source>
        <dbReference type="EMBL" id="WNY51347.1"/>
    </source>
</evidence>
<feature type="transmembrane region" description="Helical" evidence="9">
    <location>
        <begin position="214"/>
        <end position="232"/>
    </location>
</feature>
<dbReference type="AlphaFoldDB" id="A0AA97A311"/>
<feature type="transmembrane region" description="Helical" evidence="9">
    <location>
        <begin position="167"/>
        <end position="183"/>
    </location>
</feature>
<evidence type="ECO:0000256" key="1">
    <source>
        <dbReference type="ARBA" id="ARBA00004651"/>
    </source>
</evidence>
<evidence type="ECO:0000256" key="9">
    <source>
        <dbReference type="SAM" id="Phobius"/>
    </source>
</evidence>
<dbReference type="GO" id="GO:0009401">
    <property type="term" value="P:phosphoenolpyruvate-dependent sugar phosphotransferase system"/>
    <property type="evidence" value="ECO:0007669"/>
    <property type="project" value="InterPro"/>
</dbReference>
<feature type="transmembrane region" description="Helical" evidence="9">
    <location>
        <begin position="65"/>
        <end position="86"/>
    </location>
</feature>
<accession>A0AA97A311</accession>
<organism evidence="11">
    <name type="scientific">Streptococcus iners</name>
    <dbReference type="NCBI Taxonomy" id="3028084"/>
    <lineage>
        <taxon>Bacteria</taxon>
        <taxon>Bacillati</taxon>
        <taxon>Bacillota</taxon>
        <taxon>Bacilli</taxon>
        <taxon>Lactobacillales</taxon>
        <taxon>Streptococcaceae</taxon>
        <taxon>Streptococcus</taxon>
    </lineage>
</organism>
<evidence type="ECO:0000256" key="8">
    <source>
        <dbReference type="PIRNR" id="PIRNR006351"/>
    </source>
</evidence>
<dbReference type="EMBL" id="CP118735">
    <property type="protein sequence ID" value="WNY51347.1"/>
    <property type="molecule type" value="Genomic_DNA"/>
</dbReference>
<protein>
    <recommendedName>
        <fullName evidence="8">Permease IIC component</fullName>
    </recommendedName>
</protein>
<dbReference type="Pfam" id="PF02378">
    <property type="entry name" value="PTS_EIIC"/>
    <property type="match status" value="1"/>
</dbReference>
<dbReference type="PROSITE" id="PS51105">
    <property type="entry name" value="PTS_EIIC_TYPE_3"/>
    <property type="match status" value="1"/>
</dbReference>
<keyword evidence="5 9" id="KW-0812">Transmembrane</keyword>
<keyword evidence="7 8" id="KW-0472">Membrane</keyword>
<dbReference type="PANTHER" id="PTHR33989:SF4">
    <property type="entry name" value="PTS SYSTEM N,N'-DIACETYLCHITOBIOSE-SPECIFIC EIIC COMPONENT"/>
    <property type="match status" value="1"/>
</dbReference>
<feature type="transmembrane region" description="Helical" evidence="9">
    <location>
        <begin position="127"/>
        <end position="147"/>
    </location>
</feature>
<evidence type="ECO:0000256" key="4">
    <source>
        <dbReference type="ARBA" id="ARBA00022597"/>
    </source>
</evidence>
<dbReference type="KEGG" id="sins:PW252_01395"/>
<evidence type="ECO:0000256" key="3">
    <source>
        <dbReference type="ARBA" id="ARBA00022475"/>
    </source>
</evidence>
<keyword evidence="2 8" id="KW-0813">Transport</keyword>
<dbReference type="GO" id="GO:1901264">
    <property type="term" value="P:carbohydrate derivative transport"/>
    <property type="evidence" value="ECO:0007669"/>
    <property type="project" value="TreeGrafter"/>
</dbReference>
<dbReference type="InterPro" id="IPR004501">
    <property type="entry name" value="PTS_EIIC_3"/>
</dbReference>
<dbReference type="InterPro" id="IPR004796">
    <property type="entry name" value="PTS_IIC_cello"/>
</dbReference>
<dbReference type="GO" id="GO:0005886">
    <property type="term" value="C:plasma membrane"/>
    <property type="evidence" value="ECO:0007669"/>
    <property type="project" value="UniProtKB-SubCell"/>
</dbReference>
<sequence length="418" mass="45242">MKTTFLDKIEQFSYKIGQQKHIIALRDGMVLTMPLILVGSLFVIIQSFPVPAWEAFLTEVGAMSYLGGLITGTFGIMGLVAVFGIAKRLADSYKVDGTSAGVIALAAYLVLVPLQEGMMSTGYFGSRGLFVAVVVGLITGELFRILIQKNIVIKMPESVPPMVAKSFTSLIPAFVIISSFAGIDLLFKALGFTDIFQVMLVILAEPLKGASNTLWGALLAVLFNSVVWLFGVHGGQLVSSIMDPVWFMNTDANREAWQAGLELPFIVTKPFLDNFAWLGGSGASIGLAIFLFFFAKSQQNKALGKLAIVPDIFSVNEPMLFGFPIVLSLDLAVPFILTPLVTATVSYLAMDWGLVHKTVGIMIPWATPPIISGYLSTGGHISGSILQIVNILIAVAIYYPFAKRIDNRMRKEEEEAAG</sequence>
<evidence type="ECO:0000256" key="5">
    <source>
        <dbReference type="ARBA" id="ARBA00022692"/>
    </source>
</evidence>
<name>A0AA97A311_9STRE</name>